<gene>
    <name evidence="2" type="ORF">GCM10022409_42840</name>
</gene>
<protein>
    <recommendedName>
        <fullName evidence="4">DUF4844 domain-containing protein</fullName>
    </recommendedName>
</protein>
<accession>A0ABP7USN4</accession>
<comment type="caution">
    <text evidence="2">The sequence shown here is derived from an EMBL/GenBank/DDBJ whole genome shotgun (WGS) entry which is preliminary data.</text>
</comment>
<keyword evidence="1" id="KW-0732">Signal</keyword>
<dbReference type="Gene3D" id="1.20.1480.40">
    <property type="entry name" value="Uncharacterised protein PF16133, DUF4844"/>
    <property type="match status" value="1"/>
</dbReference>
<dbReference type="Proteomes" id="UP001501469">
    <property type="component" value="Unassembled WGS sequence"/>
</dbReference>
<proteinExistence type="predicted"/>
<evidence type="ECO:0008006" key="4">
    <source>
        <dbReference type="Google" id="ProtNLM"/>
    </source>
</evidence>
<organism evidence="2 3">
    <name type="scientific">Hymenobacter glaciei</name>
    <dbReference type="NCBI Taxonomy" id="877209"/>
    <lineage>
        <taxon>Bacteria</taxon>
        <taxon>Pseudomonadati</taxon>
        <taxon>Bacteroidota</taxon>
        <taxon>Cytophagia</taxon>
        <taxon>Cytophagales</taxon>
        <taxon>Hymenobacteraceae</taxon>
        <taxon>Hymenobacter</taxon>
    </lineage>
</organism>
<name>A0ABP7USN4_9BACT</name>
<evidence type="ECO:0000313" key="3">
    <source>
        <dbReference type="Proteomes" id="UP001501469"/>
    </source>
</evidence>
<sequence>MKKILLFGLLSCAALAGNAQSANRLATPAKVLAQLERYKDLTKHDATASGSATRSHSEVRPEINRLLVQSADEFAWVAAGRPTREAYLRCIDEGLARLSPYTRTAQDRQVVAEFYLDLMNIVGLETSEGRLNGFVAQVQASR</sequence>
<evidence type="ECO:0000313" key="2">
    <source>
        <dbReference type="EMBL" id="GAA4051475.1"/>
    </source>
</evidence>
<dbReference type="InterPro" id="IPR038360">
    <property type="entry name" value="DUF4844_sf"/>
</dbReference>
<reference evidence="3" key="1">
    <citation type="journal article" date="2019" name="Int. J. Syst. Evol. Microbiol.">
        <title>The Global Catalogue of Microorganisms (GCM) 10K type strain sequencing project: providing services to taxonomists for standard genome sequencing and annotation.</title>
        <authorList>
            <consortium name="The Broad Institute Genomics Platform"/>
            <consortium name="The Broad Institute Genome Sequencing Center for Infectious Disease"/>
            <person name="Wu L."/>
            <person name="Ma J."/>
        </authorList>
    </citation>
    <scope>NUCLEOTIDE SEQUENCE [LARGE SCALE GENOMIC DNA]</scope>
    <source>
        <strain evidence="3">JCM 17225</strain>
    </source>
</reference>
<dbReference type="RefSeq" id="WP_345058722.1">
    <property type="nucleotide sequence ID" value="NZ_BAABDK010000032.1"/>
</dbReference>
<feature type="signal peptide" evidence="1">
    <location>
        <begin position="1"/>
        <end position="21"/>
    </location>
</feature>
<evidence type="ECO:0000256" key="1">
    <source>
        <dbReference type="SAM" id="SignalP"/>
    </source>
</evidence>
<keyword evidence="3" id="KW-1185">Reference proteome</keyword>
<feature type="chain" id="PRO_5046296608" description="DUF4844 domain-containing protein" evidence="1">
    <location>
        <begin position="22"/>
        <end position="142"/>
    </location>
</feature>
<dbReference type="EMBL" id="BAABDK010000032">
    <property type="protein sequence ID" value="GAA4051475.1"/>
    <property type="molecule type" value="Genomic_DNA"/>
</dbReference>